<keyword evidence="1" id="KW-0812">Transmembrane</keyword>
<evidence type="ECO:0000313" key="3">
    <source>
        <dbReference type="Proteomes" id="UP001403385"/>
    </source>
</evidence>
<comment type="caution">
    <text evidence="2">The sequence shown here is derived from an EMBL/GenBank/DDBJ whole genome shotgun (WGS) entry which is preliminary data.</text>
</comment>
<dbReference type="Proteomes" id="UP001403385">
    <property type="component" value="Unassembled WGS sequence"/>
</dbReference>
<keyword evidence="3" id="KW-1185">Reference proteome</keyword>
<proteinExistence type="predicted"/>
<keyword evidence="1" id="KW-0472">Membrane</keyword>
<dbReference type="AlphaFoldDB" id="A0AAW9RW65"/>
<dbReference type="EMBL" id="JBDKWZ010000002">
    <property type="protein sequence ID" value="MEN7547300.1"/>
    <property type="molecule type" value="Genomic_DNA"/>
</dbReference>
<feature type="transmembrane region" description="Helical" evidence="1">
    <location>
        <begin position="206"/>
        <end position="231"/>
    </location>
</feature>
<name>A0AAW9RW65_9BACT</name>
<keyword evidence="1" id="KW-1133">Transmembrane helix</keyword>
<dbReference type="RefSeq" id="WP_346820084.1">
    <property type="nucleotide sequence ID" value="NZ_JBDKWZ010000002.1"/>
</dbReference>
<dbReference type="Pfam" id="PF03929">
    <property type="entry name" value="PepSY_TM"/>
    <property type="match status" value="1"/>
</dbReference>
<evidence type="ECO:0000256" key="1">
    <source>
        <dbReference type="SAM" id="Phobius"/>
    </source>
</evidence>
<organism evidence="2 3">
    <name type="scientific">Rapidithrix thailandica</name>
    <dbReference type="NCBI Taxonomy" id="413964"/>
    <lineage>
        <taxon>Bacteria</taxon>
        <taxon>Pseudomonadati</taxon>
        <taxon>Bacteroidota</taxon>
        <taxon>Cytophagia</taxon>
        <taxon>Cytophagales</taxon>
        <taxon>Flammeovirgaceae</taxon>
        <taxon>Rapidithrix</taxon>
    </lineage>
</organism>
<feature type="transmembrane region" description="Helical" evidence="1">
    <location>
        <begin position="252"/>
        <end position="273"/>
    </location>
</feature>
<dbReference type="InterPro" id="IPR005625">
    <property type="entry name" value="PepSY-ass_TM"/>
</dbReference>
<accession>A0AAW9RW65</accession>
<protein>
    <submittedName>
        <fullName evidence="2">PepSY domain-containing protein</fullName>
    </submittedName>
</protein>
<feature type="transmembrane region" description="Helical" evidence="1">
    <location>
        <begin position="449"/>
        <end position="469"/>
    </location>
</feature>
<reference evidence="2 3" key="1">
    <citation type="submission" date="2024-04" db="EMBL/GenBank/DDBJ databases">
        <title>Novel genus in family Flammeovirgaceae.</title>
        <authorList>
            <person name="Nguyen T.H."/>
            <person name="Vuong T.Q."/>
            <person name="Le H."/>
            <person name="Kim S.-G."/>
        </authorList>
    </citation>
    <scope>NUCLEOTIDE SEQUENCE [LARGE SCALE GENOMIC DNA]</scope>
    <source>
        <strain evidence="2 3">JCM 23209</strain>
    </source>
</reference>
<evidence type="ECO:0000313" key="2">
    <source>
        <dbReference type="EMBL" id="MEN7547300.1"/>
    </source>
</evidence>
<dbReference type="PANTHER" id="PTHR34219">
    <property type="entry name" value="IRON-REGULATED INNER MEMBRANE PROTEIN-RELATED"/>
    <property type="match status" value="1"/>
</dbReference>
<gene>
    <name evidence="2" type="ORF">AAG747_05235</name>
</gene>
<sequence>MLKRNIYRWHRQLSILALFPILFWTLSGVMHPLMSNFKPGIARSYIPAKPLDKSQVQMELDSILQGYQIREFVNFRFVSLGHQVYYQVKLPTQQELRYFHAGNGKILENGDKLYASQLARQFAGADAGEISTVELVARFDEEYIEISRLLPVYKVSFDRADGLSLYVDPSSERLGHSVNHARLGWQAFFRNAHSWSFLNHSHLLRISVILLFALIAFFAAGSGIYVYTAMWKTLQSPKRNQRVAPVRKWHRNLGITVSFALLSFATSAIFHLLPKFQPNLRETYHNEVVYTTAQFHFSLLSYLQNAPATLNNLSLVNMSGRNYLQTFLCSGKSTECQYQDLQTSQMLEEGDKKYAIDLACQYSERNPEEVVSVELIRKFGGEYGFINKRLPVYKVQFDTENHERLYVETRSGKLAAKVTDGKALSGFIFAYFHKYHFLDIAGKTVRDSIMSFFALGNFMVALLGLRLLLKKPAKVLA</sequence>